<organism evidence="7 8">
    <name type="scientific">Christensenella hongkongensis</name>
    <dbReference type="NCBI Taxonomy" id="270498"/>
    <lineage>
        <taxon>Bacteria</taxon>
        <taxon>Bacillati</taxon>
        <taxon>Bacillota</taxon>
        <taxon>Clostridia</taxon>
        <taxon>Christensenellales</taxon>
        <taxon>Christensenellaceae</taxon>
        <taxon>Christensenella</taxon>
    </lineage>
</organism>
<gene>
    <name evidence="7" type="ORF">CHK_0848</name>
</gene>
<dbReference type="FunFam" id="1.20.1260.100:FF:000001">
    <property type="entry name" value="translocator protein 2"/>
    <property type="match status" value="1"/>
</dbReference>
<dbReference type="PANTHER" id="PTHR10057:SF0">
    <property type="entry name" value="TRANSLOCATOR PROTEIN"/>
    <property type="match status" value="1"/>
</dbReference>
<feature type="transmembrane region" description="Helical" evidence="6">
    <location>
        <begin position="142"/>
        <end position="165"/>
    </location>
</feature>
<dbReference type="RefSeq" id="WP_160295589.1">
    <property type="nucleotide sequence ID" value="NZ_LAYJ01000068.1"/>
</dbReference>
<keyword evidence="8" id="KW-1185">Reference proteome</keyword>
<feature type="transmembrane region" description="Helical" evidence="6">
    <location>
        <begin position="60"/>
        <end position="82"/>
    </location>
</feature>
<evidence type="ECO:0000313" key="7">
    <source>
        <dbReference type="EMBL" id="KKI51681.1"/>
    </source>
</evidence>
<keyword evidence="5 6" id="KW-0472">Membrane</keyword>
<comment type="caution">
    <text evidence="7">The sequence shown here is derived from an EMBL/GenBank/DDBJ whole genome shotgun (WGS) entry which is preliminary data.</text>
</comment>
<dbReference type="CDD" id="cd15904">
    <property type="entry name" value="TSPO_MBR"/>
    <property type="match status" value="1"/>
</dbReference>
<dbReference type="AlphaFoldDB" id="A0A0M2NL43"/>
<evidence type="ECO:0000256" key="4">
    <source>
        <dbReference type="ARBA" id="ARBA00022989"/>
    </source>
</evidence>
<feature type="transmembrane region" description="Helical" evidence="6">
    <location>
        <begin position="94"/>
        <end position="112"/>
    </location>
</feature>
<dbReference type="OrthoDB" id="9795496at2"/>
<dbReference type="EMBL" id="LAYJ01000068">
    <property type="protein sequence ID" value="KKI51681.1"/>
    <property type="molecule type" value="Genomic_DNA"/>
</dbReference>
<comment type="similarity">
    <text evidence="2">Belongs to the TspO/BZRP family.</text>
</comment>
<evidence type="ECO:0000256" key="1">
    <source>
        <dbReference type="ARBA" id="ARBA00004141"/>
    </source>
</evidence>
<dbReference type="InterPro" id="IPR004307">
    <property type="entry name" value="TspO_MBR"/>
</dbReference>
<dbReference type="Gene3D" id="1.20.1260.100">
    <property type="entry name" value="TspO/MBR protein"/>
    <property type="match status" value="1"/>
</dbReference>
<dbReference type="STRING" id="270498.CHK_0848"/>
<accession>A0A0M2NL43</accession>
<dbReference type="InterPro" id="IPR038330">
    <property type="entry name" value="TspO/MBR-related_sf"/>
</dbReference>
<feature type="transmembrane region" description="Helical" evidence="6">
    <location>
        <begin position="118"/>
        <end position="135"/>
    </location>
</feature>
<reference evidence="7 8" key="1">
    <citation type="submission" date="2015-04" db="EMBL/GenBank/DDBJ databases">
        <title>Draft genome sequence of bacteremic isolate Catabacter hongkongensis type strain HKU16T.</title>
        <authorList>
            <person name="Lau S.K."/>
            <person name="Teng J.L."/>
            <person name="Huang Y."/>
            <person name="Curreem S.O."/>
            <person name="Tsui S.K."/>
            <person name="Woo P.C."/>
        </authorList>
    </citation>
    <scope>NUCLEOTIDE SEQUENCE [LARGE SCALE GENOMIC DNA]</scope>
    <source>
        <strain evidence="7 8">HKU16</strain>
    </source>
</reference>
<keyword evidence="3 6" id="KW-0812">Transmembrane</keyword>
<sequence length="166" mass="18476">MFVMTYQMEERKHEKKMRSVRAVIAVIITAAGAVIASLATDTSTAWYQGLTLSPLQPPPWAFGLIWTILYVLLAISFAYAITRPHAPKGAAAGYILNIIINALWSPVFFMLYNPVSALVIMIALVVNLIILMRNVRQVTPSFYLLIPYLIWLAIATILNVSVIVLN</sequence>
<feature type="transmembrane region" description="Helical" evidence="6">
    <location>
        <begin position="20"/>
        <end position="40"/>
    </location>
</feature>
<dbReference type="GO" id="GO:0033013">
    <property type="term" value="P:tetrapyrrole metabolic process"/>
    <property type="evidence" value="ECO:0007669"/>
    <property type="project" value="UniProtKB-ARBA"/>
</dbReference>
<evidence type="ECO:0000256" key="6">
    <source>
        <dbReference type="SAM" id="Phobius"/>
    </source>
</evidence>
<evidence type="ECO:0000313" key="8">
    <source>
        <dbReference type="Proteomes" id="UP000034076"/>
    </source>
</evidence>
<dbReference type="Pfam" id="PF03073">
    <property type="entry name" value="TspO_MBR"/>
    <property type="match status" value="1"/>
</dbReference>
<dbReference type="GO" id="GO:0016020">
    <property type="term" value="C:membrane"/>
    <property type="evidence" value="ECO:0007669"/>
    <property type="project" value="UniProtKB-SubCell"/>
</dbReference>
<evidence type="ECO:0000256" key="2">
    <source>
        <dbReference type="ARBA" id="ARBA00007524"/>
    </source>
</evidence>
<evidence type="ECO:0000256" key="5">
    <source>
        <dbReference type="ARBA" id="ARBA00023136"/>
    </source>
</evidence>
<dbReference type="PANTHER" id="PTHR10057">
    <property type="entry name" value="PERIPHERAL-TYPE BENZODIAZEPINE RECEPTOR"/>
    <property type="match status" value="1"/>
</dbReference>
<dbReference type="Proteomes" id="UP000034076">
    <property type="component" value="Unassembled WGS sequence"/>
</dbReference>
<comment type="subcellular location">
    <subcellularLocation>
        <location evidence="1">Membrane</location>
        <topology evidence="1">Multi-pass membrane protein</topology>
    </subcellularLocation>
</comment>
<dbReference type="PIRSF" id="PIRSF005859">
    <property type="entry name" value="PBR"/>
    <property type="match status" value="1"/>
</dbReference>
<name>A0A0M2NL43_9FIRM</name>
<evidence type="ECO:0000256" key="3">
    <source>
        <dbReference type="ARBA" id="ARBA00022692"/>
    </source>
</evidence>
<protein>
    <submittedName>
        <fullName evidence="7">Tryptophan-rich sensory protein</fullName>
    </submittedName>
</protein>
<keyword evidence="4 6" id="KW-1133">Transmembrane helix</keyword>
<proteinExistence type="inferred from homology"/>